<dbReference type="Pfam" id="PF19952">
    <property type="entry name" value="DUF6414"/>
    <property type="match status" value="1"/>
</dbReference>
<evidence type="ECO:0000313" key="2">
    <source>
        <dbReference type="Proteomes" id="UP000677152"/>
    </source>
</evidence>
<dbReference type="AlphaFoldDB" id="A0AA45LB61"/>
<name>A0AA45LB61_9PSEU</name>
<protein>
    <submittedName>
        <fullName evidence="1">Uncharacterized protein</fullName>
    </submittedName>
</protein>
<sequence length="291" mass="32727">MNEQEEPTPSFIRDFLYVDLGRVRSLLSQLEEGLPEKVEQAREKFSKWDAGAKAVFSASKTSQESEKSSETRTFGDLHFSMFEDVAESVNILKDVTEETSTPDAWTRGEVSKIVDKYKIIRFSCPTRIMDMHHFANTLDQVLKSGMIPRGPQKNIFEKVKRSIKLMYPPGVTIRAFPASQSHDDYSFTGTLLDKSEYMDQERATLFARHGVKPGDWTTVGLVSRSGRKFITPEINITPGVLDGKIVNRSKLEEIIENITDYLEGVGFSEAPSALGVAIIPLAIYRTIPIPE</sequence>
<organism evidence="1 2">
    <name type="scientific">Actinosynnema pretiosum subsp. pretiosum</name>
    <dbReference type="NCBI Taxonomy" id="103721"/>
    <lineage>
        <taxon>Bacteria</taxon>
        <taxon>Bacillati</taxon>
        <taxon>Actinomycetota</taxon>
        <taxon>Actinomycetes</taxon>
        <taxon>Pseudonocardiales</taxon>
        <taxon>Pseudonocardiaceae</taxon>
        <taxon>Actinosynnema</taxon>
    </lineage>
</organism>
<accession>A0AA45LB61</accession>
<dbReference type="Proteomes" id="UP000677152">
    <property type="component" value="Chromosome"/>
</dbReference>
<evidence type="ECO:0000313" key="1">
    <source>
        <dbReference type="EMBL" id="QUF07059.1"/>
    </source>
</evidence>
<dbReference type="InterPro" id="IPR045633">
    <property type="entry name" value="DUF6414"/>
</dbReference>
<gene>
    <name evidence="1" type="ORF">KCV87_14055</name>
</gene>
<reference evidence="1" key="1">
    <citation type="submission" date="2021-04" db="EMBL/GenBank/DDBJ databases">
        <title>Genomic sequence of Actinosynnema pretiosum subsp. pretiosum ATCC 31280 (C-14919).</title>
        <authorList>
            <person name="Bai L."/>
            <person name="Wang X."/>
            <person name="Xiao Y."/>
        </authorList>
    </citation>
    <scope>NUCLEOTIDE SEQUENCE</scope>
    <source>
        <strain evidence="1">ATCC 31280</strain>
    </source>
</reference>
<dbReference type="EMBL" id="CP073249">
    <property type="protein sequence ID" value="QUF07059.1"/>
    <property type="molecule type" value="Genomic_DNA"/>
</dbReference>
<proteinExistence type="predicted"/>